<evidence type="ECO:0000313" key="2">
    <source>
        <dbReference type="Proteomes" id="UP000053676"/>
    </source>
</evidence>
<name>W2T5C9_NECAM</name>
<dbReference type="AlphaFoldDB" id="W2T5C9"/>
<keyword evidence="2" id="KW-1185">Reference proteome</keyword>
<evidence type="ECO:0000313" key="1">
    <source>
        <dbReference type="EMBL" id="ETN76386.1"/>
    </source>
</evidence>
<gene>
    <name evidence="1" type="ORF">NECAME_11717</name>
</gene>
<accession>W2T5C9</accession>
<dbReference type="EMBL" id="KI660231">
    <property type="protein sequence ID" value="ETN76386.1"/>
    <property type="molecule type" value="Genomic_DNA"/>
</dbReference>
<organism evidence="1 2">
    <name type="scientific">Necator americanus</name>
    <name type="common">Human hookworm</name>
    <dbReference type="NCBI Taxonomy" id="51031"/>
    <lineage>
        <taxon>Eukaryota</taxon>
        <taxon>Metazoa</taxon>
        <taxon>Ecdysozoa</taxon>
        <taxon>Nematoda</taxon>
        <taxon>Chromadorea</taxon>
        <taxon>Rhabditida</taxon>
        <taxon>Rhabditina</taxon>
        <taxon>Rhabditomorpha</taxon>
        <taxon>Strongyloidea</taxon>
        <taxon>Ancylostomatidae</taxon>
        <taxon>Bunostominae</taxon>
        <taxon>Necator</taxon>
    </lineage>
</organism>
<proteinExistence type="predicted"/>
<protein>
    <submittedName>
        <fullName evidence="1">Uncharacterized protein</fullName>
    </submittedName>
</protein>
<sequence length="74" mass="8021">MQQYSSVYCRTKTTLNFENASVDIDTGFEALGEGIDCVTQDLVASNGSMDNTLVYCTTLANLACQKALAMKLND</sequence>
<dbReference type="Proteomes" id="UP000053676">
    <property type="component" value="Unassembled WGS sequence"/>
</dbReference>
<reference evidence="2" key="1">
    <citation type="journal article" date="2014" name="Nat. Genet.">
        <title>Genome of the human hookworm Necator americanus.</title>
        <authorList>
            <person name="Tang Y.T."/>
            <person name="Gao X."/>
            <person name="Rosa B.A."/>
            <person name="Abubucker S."/>
            <person name="Hallsworth-Pepin K."/>
            <person name="Martin J."/>
            <person name="Tyagi R."/>
            <person name="Heizer E."/>
            <person name="Zhang X."/>
            <person name="Bhonagiri-Palsikar V."/>
            <person name="Minx P."/>
            <person name="Warren W.C."/>
            <person name="Wang Q."/>
            <person name="Zhan B."/>
            <person name="Hotez P.J."/>
            <person name="Sternberg P.W."/>
            <person name="Dougall A."/>
            <person name="Gaze S.T."/>
            <person name="Mulvenna J."/>
            <person name="Sotillo J."/>
            <person name="Ranganathan S."/>
            <person name="Rabelo E.M."/>
            <person name="Wilson R.K."/>
            <person name="Felgner P.L."/>
            <person name="Bethony J."/>
            <person name="Hawdon J.M."/>
            <person name="Gasser R.B."/>
            <person name="Loukas A."/>
            <person name="Mitreva M."/>
        </authorList>
    </citation>
    <scope>NUCLEOTIDE SEQUENCE [LARGE SCALE GENOMIC DNA]</scope>
</reference>
<dbReference type="KEGG" id="nai:NECAME_11717"/>